<evidence type="ECO:0000256" key="1">
    <source>
        <dbReference type="ARBA" id="ARBA00004141"/>
    </source>
</evidence>
<keyword evidence="6 9" id="KW-1133">Transmembrane helix</keyword>
<evidence type="ECO:0000256" key="2">
    <source>
        <dbReference type="ARBA" id="ARBA00004555"/>
    </source>
</evidence>
<proteinExistence type="inferred from homology"/>
<dbReference type="GO" id="GO:0005794">
    <property type="term" value="C:Golgi apparatus"/>
    <property type="evidence" value="ECO:0007669"/>
    <property type="project" value="UniProtKB-SubCell"/>
</dbReference>
<comment type="subcellular location">
    <subcellularLocation>
        <location evidence="2">Golgi apparatus</location>
    </subcellularLocation>
    <subcellularLocation>
        <location evidence="1">Membrane</location>
        <topology evidence="1">Multi-pass membrane protein</topology>
    </subcellularLocation>
</comment>
<feature type="chain" id="PRO_5029931446" description="Transmembrane 9 superfamily member" evidence="9">
    <location>
        <begin position="22"/>
        <end position="615"/>
    </location>
</feature>
<evidence type="ECO:0000256" key="3">
    <source>
        <dbReference type="ARBA" id="ARBA00005227"/>
    </source>
</evidence>
<evidence type="ECO:0000256" key="5">
    <source>
        <dbReference type="ARBA" id="ARBA00022729"/>
    </source>
</evidence>
<reference evidence="10" key="1">
    <citation type="submission" date="2021-01" db="UniProtKB">
        <authorList>
            <consortium name="EnsemblMetazoa"/>
        </authorList>
    </citation>
    <scope>IDENTIFICATION</scope>
</reference>
<dbReference type="GO" id="GO:0072657">
    <property type="term" value="P:protein localization to membrane"/>
    <property type="evidence" value="ECO:0007669"/>
    <property type="project" value="TreeGrafter"/>
</dbReference>
<feature type="signal peptide" evidence="9">
    <location>
        <begin position="1"/>
        <end position="21"/>
    </location>
</feature>
<dbReference type="GO" id="GO:0016020">
    <property type="term" value="C:membrane"/>
    <property type="evidence" value="ECO:0007669"/>
    <property type="project" value="UniProtKB-SubCell"/>
</dbReference>
<dbReference type="PANTHER" id="PTHR10766">
    <property type="entry name" value="TRANSMEMBRANE 9 SUPERFAMILY PROTEIN"/>
    <property type="match status" value="1"/>
</dbReference>
<dbReference type="InterPro" id="IPR004240">
    <property type="entry name" value="EMP70"/>
</dbReference>
<evidence type="ECO:0000313" key="11">
    <source>
        <dbReference type="Proteomes" id="UP000594262"/>
    </source>
</evidence>
<feature type="transmembrane region" description="Helical" evidence="9">
    <location>
        <begin position="545"/>
        <end position="564"/>
    </location>
</feature>
<dbReference type="PANTHER" id="PTHR10766:SF55">
    <property type="entry name" value="TRANSMEMBRANE 9 SUPERFAMILY MEMBER 4"/>
    <property type="match status" value="1"/>
</dbReference>
<protein>
    <recommendedName>
        <fullName evidence="9">Transmembrane 9 superfamily member</fullName>
    </recommendedName>
</protein>
<feature type="transmembrane region" description="Helical" evidence="9">
    <location>
        <begin position="576"/>
        <end position="605"/>
    </location>
</feature>
<evidence type="ECO:0000256" key="4">
    <source>
        <dbReference type="ARBA" id="ARBA00022692"/>
    </source>
</evidence>
<keyword evidence="5 9" id="KW-0732">Signal</keyword>
<dbReference type="OrthoDB" id="1666796at2759"/>
<keyword evidence="4 9" id="KW-0812">Transmembrane</keyword>
<evidence type="ECO:0000256" key="9">
    <source>
        <dbReference type="RuleBase" id="RU363079"/>
    </source>
</evidence>
<dbReference type="Proteomes" id="UP000594262">
    <property type="component" value="Unplaced"/>
</dbReference>
<organism evidence="10 11">
    <name type="scientific">Clytia hemisphaerica</name>
    <dbReference type="NCBI Taxonomy" id="252671"/>
    <lineage>
        <taxon>Eukaryota</taxon>
        <taxon>Metazoa</taxon>
        <taxon>Cnidaria</taxon>
        <taxon>Hydrozoa</taxon>
        <taxon>Hydroidolina</taxon>
        <taxon>Leptothecata</taxon>
        <taxon>Obeliida</taxon>
        <taxon>Clytiidae</taxon>
        <taxon>Clytia</taxon>
    </lineage>
</organism>
<feature type="transmembrane region" description="Helical" evidence="9">
    <location>
        <begin position="319"/>
        <end position="343"/>
    </location>
</feature>
<evidence type="ECO:0000313" key="10">
    <source>
        <dbReference type="EnsemblMetazoa" id="CLYHEMP010585.2"/>
    </source>
</evidence>
<feature type="transmembrane region" description="Helical" evidence="9">
    <location>
        <begin position="349"/>
        <end position="369"/>
    </location>
</feature>
<evidence type="ECO:0000256" key="7">
    <source>
        <dbReference type="ARBA" id="ARBA00023034"/>
    </source>
</evidence>
<sequence length="615" mass="70539">FQDKKMLRILTFFLCLQNVASFYVPGVAPHEFAEGEEIYPKAVKMTSIKTQLPYDYYTLAFCEPTKKHYVPENLGEILRGDRIVNTPYKLEAGKPLPCTFLCPSKKLSGSQSKAFMERIKEDYSIHMIIDNLPAADLREGIKPQHGYKLGFYTTDNKAILNNHLRMTIKYNNDTENVFRVVGFQVEASSISNIKKAKANTCAFPSNAESKPLIINQGENEVQFSYEVHWEESEIRWSTRWDTYLQMSNVQVHWFAIINSIVIVLFLTGLLAMIIIRTLRRDIANYNKDDDLEEALEETGWKLVHGDVFRPPRYPMILSALIGSGVQVFCMVLITIVFAMLGMLSPASRGSLATAIIFLYVFMGTFAGYYSARLYKTLKGLHWKRAAFTTGLLFPGIVFSIAFFLNFFLWGKQSSGAIPFTTMIALFCLWFGISIPLVYLGYFFGYRKAPYTHSVRTNQIPRQVPDQVWYMHPFIGVLMAGILPFGAVFIELFFILTAIWENQFYYLFGFLFLVFVILGICCSEIAIVMVYFQLCGEDYHWWWRSFMMSGACAVYVFLYAIFYFVTKLEIVSVVSGLIYFGYSAIMVFAFWIITGTIGFFATYAFVRTIYSAVKID</sequence>
<dbReference type="EnsemblMetazoa" id="CLYHEMT010585.2">
    <property type="protein sequence ID" value="CLYHEMP010585.2"/>
    <property type="gene ID" value="CLYHEMG010585"/>
</dbReference>
<dbReference type="Pfam" id="PF02990">
    <property type="entry name" value="EMP70"/>
    <property type="match status" value="1"/>
</dbReference>
<evidence type="ECO:0000256" key="8">
    <source>
        <dbReference type="ARBA" id="ARBA00023136"/>
    </source>
</evidence>
<keyword evidence="8 9" id="KW-0472">Membrane</keyword>
<feature type="transmembrane region" description="Helical" evidence="9">
    <location>
        <begin position="390"/>
        <end position="410"/>
    </location>
</feature>
<feature type="transmembrane region" description="Helical" evidence="9">
    <location>
        <begin position="505"/>
        <end position="533"/>
    </location>
</feature>
<evidence type="ECO:0000256" key="6">
    <source>
        <dbReference type="ARBA" id="ARBA00022989"/>
    </source>
</evidence>
<keyword evidence="11" id="KW-1185">Reference proteome</keyword>
<name>A0A7M5WM11_9CNID</name>
<dbReference type="AlphaFoldDB" id="A0A7M5WM11"/>
<accession>A0A7M5WM11</accession>
<feature type="transmembrane region" description="Helical" evidence="9">
    <location>
        <begin position="466"/>
        <end position="499"/>
    </location>
</feature>
<keyword evidence="7" id="KW-0333">Golgi apparatus</keyword>
<comment type="similarity">
    <text evidence="3 9">Belongs to the nonaspanin (TM9SF) (TC 9.A.2) family.</text>
</comment>
<feature type="transmembrane region" description="Helical" evidence="9">
    <location>
        <begin position="422"/>
        <end position="445"/>
    </location>
</feature>
<feature type="transmembrane region" description="Helical" evidence="9">
    <location>
        <begin position="253"/>
        <end position="275"/>
    </location>
</feature>